<dbReference type="RefSeq" id="WP_124734244.1">
    <property type="nucleotide sequence ID" value="NZ_WSSB01000001.1"/>
</dbReference>
<gene>
    <name evidence="1" type="ORF">GQF02_02150</name>
</gene>
<keyword evidence="2" id="KW-1185">Reference proteome</keyword>
<dbReference type="EMBL" id="WSSB01000001">
    <property type="protein sequence ID" value="MXR35779.1"/>
    <property type="molecule type" value="Genomic_DNA"/>
</dbReference>
<dbReference type="AlphaFoldDB" id="A0A845BHV2"/>
<reference evidence="1 2" key="1">
    <citation type="submission" date="2019-12" db="EMBL/GenBank/DDBJ databases">
        <title>Neisseriaceae gen. nov. sp. Genome sequencing and assembly.</title>
        <authorList>
            <person name="Liu Z."/>
            <person name="Li A."/>
        </authorList>
    </citation>
    <scope>NUCLEOTIDE SEQUENCE [LARGE SCALE GENOMIC DNA]</scope>
    <source>
        <strain evidence="1 2">B2N2-7</strain>
    </source>
</reference>
<evidence type="ECO:0000313" key="1">
    <source>
        <dbReference type="EMBL" id="MXR35779.1"/>
    </source>
</evidence>
<protein>
    <submittedName>
        <fullName evidence="1">Uncharacterized protein</fullName>
    </submittedName>
</protein>
<sequence>MRERELYKCRTLQLQDAVAARQAAACLAAIGIRSLPLPPMRRLVVSYSLLTHTLQHILLQLQACQIPLHDNALQHWHLKLLVFSEEVQLSNLSTPAPDTKGVQAFSRLYQHHPHGDYDDTPEELRHER</sequence>
<proteinExistence type="predicted"/>
<evidence type="ECO:0000313" key="2">
    <source>
        <dbReference type="Proteomes" id="UP000467214"/>
    </source>
</evidence>
<comment type="caution">
    <text evidence="1">The sequence shown here is derived from an EMBL/GenBank/DDBJ whole genome shotgun (WGS) entry which is preliminary data.</text>
</comment>
<name>A0A845BHV2_9NEIS</name>
<organism evidence="1 2">
    <name type="scientific">Craterilacuibacter sinensis</name>
    <dbReference type="NCBI Taxonomy" id="2686017"/>
    <lineage>
        <taxon>Bacteria</taxon>
        <taxon>Pseudomonadati</taxon>
        <taxon>Pseudomonadota</taxon>
        <taxon>Betaproteobacteria</taxon>
        <taxon>Neisseriales</taxon>
        <taxon>Neisseriaceae</taxon>
        <taxon>Craterilacuibacter</taxon>
    </lineage>
</organism>
<accession>A0A845BHV2</accession>
<dbReference type="Proteomes" id="UP000467214">
    <property type="component" value="Unassembled WGS sequence"/>
</dbReference>